<gene>
    <name evidence="1" type="ORF">EB796_004382</name>
</gene>
<keyword evidence="2" id="KW-1185">Reference proteome</keyword>
<dbReference type="Proteomes" id="UP000593567">
    <property type="component" value="Unassembled WGS sequence"/>
</dbReference>
<proteinExistence type="predicted"/>
<reference evidence="1" key="1">
    <citation type="submission" date="2020-06" db="EMBL/GenBank/DDBJ databases">
        <title>Draft genome of Bugula neritina, a colonial animal packing powerful symbionts and potential medicines.</title>
        <authorList>
            <person name="Rayko M."/>
        </authorList>
    </citation>
    <scope>NUCLEOTIDE SEQUENCE [LARGE SCALE GENOMIC DNA]</scope>
    <source>
        <strain evidence="1">Kwan_BN1</strain>
    </source>
</reference>
<comment type="caution">
    <text evidence="1">The sequence shown here is derived from an EMBL/GenBank/DDBJ whole genome shotgun (WGS) entry which is preliminary data.</text>
</comment>
<protein>
    <submittedName>
        <fullName evidence="1">Uncharacterized protein</fullName>
    </submittedName>
</protein>
<sequence length="71" mass="8456">MSRKEVQRYWPTRYHTALSIINKNIIDDCHIHHQYSILMFTLAELPALDDSRTLELFEMVAYQPGFLKLMT</sequence>
<evidence type="ECO:0000313" key="2">
    <source>
        <dbReference type="Proteomes" id="UP000593567"/>
    </source>
</evidence>
<accession>A0A7J7KF63</accession>
<dbReference type="EMBL" id="VXIV02000590">
    <property type="protein sequence ID" value="KAF6037302.1"/>
    <property type="molecule type" value="Genomic_DNA"/>
</dbReference>
<evidence type="ECO:0000313" key="1">
    <source>
        <dbReference type="EMBL" id="KAF6037302.1"/>
    </source>
</evidence>
<name>A0A7J7KF63_BUGNE</name>
<dbReference type="AlphaFoldDB" id="A0A7J7KF63"/>
<organism evidence="1 2">
    <name type="scientific">Bugula neritina</name>
    <name type="common">Brown bryozoan</name>
    <name type="synonym">Sertularia neritina</name>
    <dbReference type="NCBI Taxonomy" id="10212"/>
    <lineage>
        <taxon>Eukaryota</taxon>
        <taxon>Metazoa</taxon>
        <taxon>Spiralia</taxon>
        <taxon>Lophotrochozoa</taxon>
        <taxon>Bryozoa</taxon>
        <taxon>Gymnolaemata</taxon>
        <taxon>Cheilostomatida</taxon>
        <taxon>Flustrina</taxon>
        <taxon>Buguloidea</taxon>
        <taxon>Bugulidae</taxon>
        <taxon>Bugula</taxon>
    </lineage>
</organism>